<keyword evidence="2" id="KW-1185">Reference proteome</keyword>
<proteinExistence type="predicted"/>
<evidence type="ECO:0000313" key="1">
    <source>
        <dbReference type="EMBL" id="KAK6954962.1"/>
    </source>
</evidence>
<protein>
    <recommendedName>
        <fullName evidence="3">C3H1-type domain-containing protein</fullName>
    </recommendedName>
</protein>
<dbReference type="Proteomes" id="UP001369815">
    <property type="component" value="Unassembled WGS sequence"/>
</dbReference>
<accession>A0AAX6MS13</accession>
<evidence type="ECO:0000313" key="2">
    <source>
        <dbReference type="Proteomes" id="UP001369815"/>
    </source>
</evidence>
<reference evidence="1 2" key="1">
    <citation type="journal article" date="2024" name="Front Chem Biol">
        <title>Unveiling the potential of Daldinia eschscholtzii MFLUCC 19-0629 through bioactivity and bioinformatics studies for enhanced sustainable agriculture production.</title>
        <authorList>
            <person name="Brooks S."/>
            <person name="Weaver J.A."/>
            <person name="Klomchit A."/>
            <person name="Alharthi S.A."/>
            <person name="Onlamun T."/>
            <person name="Nurani R."/>
            <person name="Vong T.K."/>
            <person name="Alberti F."/>
            <person name="Greco C."/>
        </authorList>
    </citation>
    <scope>NUCLEOTIDE SEQUENCE [LARGE SCALE GENOMIC DNA]</scope>
    <source>
        <strain evidence="1">MFLUCC 19-0629</strain>
    </source>
</reference>
<comment type="caution">
    <text evidence="1">The sequence shown here is derived from an EMBL/GenBank/DDBJ whole genome shotgun (WGS) entry which is preliminary data.</text>
</comment>
<name>A0AAX6MS13_9PEZI</name>
<gene>
    <name evidence="1" type="ORF">Daesc_002591</name>
</gene>
<dbReference type="AlphaFoldDB" id="A0AAX6MS13"/>
<sequence>MDPASPNTLAYKGTALDALEELAQTKTYVELLHVAHSLWCGSSCPRNIECKFLHYKMTEPQASKKADLVPPHRYNKSTANYFTLMGGEGYESGFTQEHQVNFWPPLESVLRRIDQAREKGDFLFCDYTDWTKKQNSSAKQVVQCFCRDIIQWMAIWNGVDLKTVPLEMWLAAMITTPDDLCIPPLDVVHQKFRLYGRSLRDLVQAMVDDNWGRDAVHVLLSFVRQLIFQYVEKVEFEGTVNSDAGIHAQAGKHADSVWDSIVLRTHTGGTYVGMILISRIAGLGMLEENWILGSAANSCISMDLAKSAARIYHVDNHQPTLSFGEQSKQSTFEKRRKVGYHSVYLDMMDDLAGTGCPEPLLHAAGTFLGVQLVHRYWERSLGYRIPIHPVMADTISNIYGDEPTDARLDGLFHLRLLVSGHKVEQEISAESTLCPDLLAACLERQRQRTSAWKPDHADTCTSHTIPTQHSSYSQPGAAEWISDVHRLSQRANNPKELQKLLTSLVVVNSTPLSVDHLDAVGSQDDLWALCMACKVDCSKDCEWLAFAKYIWKQFGSSFTLA</sequence>
<dbReference type="EMBL" id="JBANMG010000003">
    <property type="protein sequence ID" value="KAK6954962.1"/>
    <property type="molecule type" value="Genomic_DNA"/>
</dbReference>
<evidence type="ECO:0008006" key="3">
    <source>
        <dbReference type="Google" id="ProtNLM"/>
    </source>
</evidence>
<organism evidence="1 2">
    <name type="scientific">Daldinia eschscholtzii</name>
    <dbReference type="NCBI Taxonomy" id="292717"/>
    <lineage>
        <taxon>Eukaryota</taxon>
        <taxon>Fungi</taxon>
        <taxon>Dikarya</taxon>
        <taxon>Ascomycota</taxon>
        <taxon>Pezizomycotina</taxon>
        <taxon>Sordariomycetes</taxon>
        <taxon>Xylariomycetidae</taxon>
        <taxon>Xylariales</taxon>
        <taxon>Hypoxylaceae</taxon>
        <taxon>Daldinia</taxon>
    </lineage>
</organism>